<accession>A0A830EYT8</accession>
<dbReference type="EMBL" id="BMPF01000006">
    <property type="protein sequence ID" value="GGL43403.1"/>
    <property type="molecule type" value="Genomic_DNA"/>
</dbReference>
<gene>
    <name evidence="1" type="ORF">GCM10009037_28540</name>
</gene>
<dbReference type="Proteomes" id="UP000628840">
    <property type="component" value="Unassembled WGS sequence"/>
</dbReference>
<dbReference type="InterPro" id="IPR036390">
    <property type="entry name" value="WH_DNA-bd_sf"/>
</dbReference>
<keyword evidence="2" id="KW-1185">Reference proteome</keyword>
<dbReference type="InterPro" id="IPR036388">
    <property type="entry name" value="WH-like_DNA-bd_sf"/>
</dbReference>
<protein>
    <recommendedName>
        <fullName evidence="3">DUF2250 domain-containing protein</fullName>
    </recommendedName>
</protein>
<proteinExistence type="predicted"/>
<dbReference type="AlphaFoldDB" id="A0A830EYT8"/>
<name>A0A830EYT8_9EURY</name>
<reference evidence="1 2" key="1">
    <citation type="journal article" date="2019" name="Int. J. Syst. Evol. Microbiol.">
        <title>The Global Catalogue of Microorganisms (GCM) 10K type strain sequencing project: providing services to taxonomists for standard genome sequencing and annotation.</title>
        <authorList>
            <consortium name="The Broad Institute Genomics Platform"/>
            <consortium name="The Broad Institute Genome Sequencing Center for Infectious Disease"/>
            <person name="Wu L."/>
            <person name="Ma J."/>
        </authorList>
    </citation>
    <scope>NUCLEOTIDE SEQUENCE [LARGE SCALE GENOMIC DNA]</scope>
    <source>
        <strain evidence="1 2">JCM 19585</strain>
    </source>
</reference>
<dbReference type="SUPFAM" id="SSF46785">
    <property type="entry name" value="Winged helix' DNA-binding domain"/>
    <property type="match status" value="1"/>
</dbReference>
<organism evidence="1 2">
    <name type="scientific">Halarchaeum grantii</name>
    <dbReference type="NCBI Taxonomy" id="1193105"/>
    <lineage>
        <taxon>Archaea</taxon>
        <taxon>Methanobacteriati</taxon>
        <taxon>Methanobacteriota</taxon>
        <taxon>Stenosarchaea group</taxon>
        <taxon>Halobacteria</taxon>
        <taxon>Halobacteriales</taxon>
        <taxon>Halobacteriaceae</taxon>
    </lineage>
</organism>
<evidence type="ECO:0008006" key="3">
    <source>
        <dbReference type="Google" id="ProtNLM"/>
    </source>
</evidence>
<dbReference type="OrthoDB" id="285635at2157"/>
<dbReference type="RefSeq" id="WP_188884356.1">
    <property type="nucleotide sequence ID" value="NZ_BMPF01000006.1"/>
</dbReference>
<comment type="caution">
    <text evidence="1">The sequence shown here is derived from an EMBL/GenBank/DDBJ whole genome shotgun (WGS) entry which is preliminary data.</text>
</comment>
<sequence>MSDASAPGGGELRSADRAILEFLVDGAPQYAAVIAQRTGIHTPYAERRCEALVRTGHLEPVTGEVVYRITARGEEAIGRLPD</sequence>
<evidence type="ECO:0000313" key="1">
    <source>
        <dbReference type="EMBL" id="GGL43403.1"/>
    </source>
</evidence>
<dbReference type="Gene3D" id="1.10.10.10">
    <property type="entry name" value="Winged helix-like DNA-binding domain superfamily/Winged helix DNA-binding domain"/>
    <property type="match status" value="1"/>
</dbReference>
<evidence type="ECO:0000313" key="2">
    <source>
        <dbReference type="Proteomes" id="UP000628840"/>
    </source>
</evidence>